<dbReference type="NCBIfam" id="TIGR03506">
    <property type="entry name" value="FlgEFG_subfam"/>
    <property type="match status" value="1"/>
</dbReference>
<dbReference type="InterPro" id="IPR010930">
    <property type="entry name" value="Flg_bb/hook_C_dom"/>
</dbReference>
<evidence type="ECO:0000259" key="7">
    <source>
        <dbReference type="Pfam" id="PF06429"/>
    </source>
</evidence>
<dbReference type="InterPro" id="IPR012836">
    <property type="entry name" value="FlgF"/>
</dbReference>
<keyword evidence="10" id="KW-0969">Cilium</keyword>
<dbReference type="PROSITE" id="PS00588">
    <property type="entry name" value="FLAGELLA_BB_ROD"/>
    <property type="match status" value="1"/>
</dbReference>
<dbReference type="InterPro" id="IPR053967">
    <property type="entry name" value="LlgE_F_G-like_D1"/>
</dbReference>
<sequence>MLRSMYSAVSGLKAHQAEMDVIGNNIANVNTVGYKASRMTFKEIFSQTIKGASAPQDNGGGTNPQQVGLGVAIASIDTLFTNGGAQRTDNPTDLSIDGNGFFIVNNGGANLYTRAGNFFFDSNGDLVTPDGYKVMGWISQDGKTVNTDTGNLSPISIKNWSSTSPSSTKSIQLGGNLNASTSIGSSVSYNVTIYDSQGGSHVATIQFTKQDNAGNWSAEITNFDGNDLSSSPVAIGTIQFDSNGLIIDPAASIFSVNVSSLPISNTNATLGDGTNITIDLSNLTMYSDSTNIQELSKDGNEAGSIESINIDQYGVVSGIYSNGRRQVIGQIALADFQNTQGLEKVGNTMFINTVNSGDPMIGAANTGTRGTINPGTLEMSNVDLANEFANMITTQRGFEANAKVITTSDEILQDLVNLKR</sequence>
<dbReference type="Proteomes" id="UP001166402">
    <property type="component" value="Unassembled WGS sequence"/>
</dbReference>
<evidence type="ECO:0000259" key="8">
    <source>
        <dbReference type="Pfam" id="PF07559"/>
    </source>
</evidence>
<feature type="domain" description="Flagellar hook protein FlgE D2" evidence="8">
    <location>
        <begin position="178"/>
        <end position="299"/>
    </location>
</feature>
<dbReference type="Pfam" id="PF00460">
    <property type="entry name" value="Flg_bb_rod"/>
    <property type="match status" value="1"/>
</dbReference>
<gene>
    <name evidence="10" type="ORF">J2Z80_002447</name>
</gene>
<protein>
    <recommendedName>
        <fullName evidence="3">Flagellar hook protein FlgE</fullName>
    </recommendedName>
</protein>
<dbReference type="InterPro" id="IPR011491">
    <property type="entry name" value="FlgE_D2"/>
</dbReference>
<evidence type="ECO:0000256" key="5">
    <source>
        <dbReference type="RuleBase" id="RU362116"/>
    </source>
</evidence>
<dbReference type="Pfam" id="PF06429">
    <property type="entry name" value="Flg_bbr_C"/>
    <property type="match status" value="1"/>
</dbReference>
<keyword evidence="10" id="KW-0282">Flagellum</keyword>
<dbReference type="Pfam" id="PF07559">
    <property type="entry name" value="FlgE_D2"/>
    <property type="match status" value="1"/>
</dbReference>
<proteinExistence type="inferred from homology"/>
<evidence type="ECO:0000256" key="1">
    <source>
        <dbReference type="ARBA" id="ARBA00004117"/>
    </source>
</evidence>
<comment type="subcellular location">
    <subcellularLocation>
        <location evidence="1 5">Bacterial flagellum basal body</location>
    </subcellularLocation>
</comment>
<feature type="domain" description="Flagellar hook protein FlgE/F/G-like D1" evidence="9">
    <location>
        <begin position="96"/>
        <end position="144"/>
    </location>
</feature>
<keyword evidence="10" id="KW-0966">Cell projection</keyword>
<feature type="domain" description="Flagellar basal body rod protein N-terminal" evidence="6">
    <location>
        <begin position="5"/>
        <end position="35"/>
    </location>
</feature>
<dbReference type="InterPro" id="IPR037925">
    <property type="entry name" value="FlgE/F/G-like"/>
</dbReference>
<evidence type="ECO:0000256" key="3">
    <source>
        <dbReference type="ARBA" id="ARBA00019015"/>
    </source>
</evidence>
<evidence type="ECO:0000313" key="10">
    <source>
        <dbReference type="EMBL" id="MBP2072903.1"/>
    </source>
</evidence>
<comment type="similarity">
    <text evidence="2 5">Belongs to the flagella basal body rod proteins family.</text>
</comment>
<evidence type="ECO:0000256" key="4">
    <source>
        <dbReference type="ARBA" id="ARBA00023143"/>
    </source>
</evidence>
<dbReference type="NCBIfam" id="TIGR02490">
    <property type="entry name" value="flgF"/>
    <property type="match status" value="1"/>
</dbReference>
<dbReference type="InterPro" id="IPR037058">
    <property type="entry name" value="Falgellar_hook_FlgE_sf"/>
</dbReference>
<dbReference type="EMBL" id="JAGGLT010000030">
    <property type="protein sequence ID" value="MBP2072903.1"/>
    <property type="molecule type" value="Genomic_DNA"/>
</dbReference>
<dbReference type="InterPro" id="IPR020013">
    <property type="entry name" value="Flagellar_FlgE/F/G"/>
</dbReference>
<accession>A0ABS4NGV6</accession>
<dbReference type="InterPro" id="IPR001444">
    <property type="entry name" value="Flag_bb_rod_N"/>
</dbReference>
<dbReference type="SUPFAM" id="SSF117143">
    <property type="entry name" value="Flagellar hook protein flgE"/>
    <property type="match status" value="1"/>
</dbReference>
<evidence type="ECO:0000313" key="11">
    <source>
        <dbReference type="Proteomes" id="UP001166402"/>
    </source>
</evidence>
<reference evidence="10" key="1">
    <citation type="submission" date="2021-03" db="EMBL/GenBank/DDBJ databases">
        <title>Genomic Encyclopedia of Type Strains, Phase IV (KMG-IV): sequencing the most valuable type-strain genomes for metagenomic binning, comparative biology and taxonomic classification.</title>
        <authorList>
            <person name="Goeker M."/>
        </authorList>
    </citation>
    <scope>NUCLEOTIDE SEQUENCE</scope>
    <source>
        <strain evidence="10">DSM 101588</strain>
    </source>
</reference>
<dbReference type="PANTHER" id="PTHR30435">
    <property type="entry name" value="FLAGELLAR PROTEIN"/>
    <property type="match status" value="1"/>
</dbReference>
<organism evidence="10 11">
    <name type="scientific">Thermoanaerobacterium butyriciformans</name>
    <dbReference type="NCBI Taxonomy" id="1702242"/>
    <lineage>
        <taxon>Bacteria</taxon>
        <taxon>Bacillati</taxon>
        <taxon>Bacillota</taxon>
        <taxon>Clostridia</taxon>
        <taxon>Thermoanaerobacterales</taxon>
        <taxon>Thermoanaerobacteraceae</taxon>
        <taxon>Thermoanaerobacterium</taxon>
    </lineage>
</organism>
<dbReference type="Gene3D" id="2.60.98.20">
    <property type="entry name" value="Flagellar hook protein FlgE"/>
    <property type="match status" value="1"/>
</dbReference>
<evidence type="ECO:0000259" key="9">
    <source>
        <dbReference type="Pfam" id="PF22692"/>
    </source>
</evidence>
<dbReference type="InterPro" id="IPR019776">
    <property type="entry name" value="Flagellar_basal_body_rod_CS"/>
</dbReference>
<evidence type="ECO:0000256" key="2">
    <source>
        <dbReference type="ARBA" id="ARBA00009677"/>
    </source>
</evidence>
<dbReference type="RefSeq" id="WP_209454594.1">
    <property type="nucleotide sequence ID" value="NZ_JAGGLT010000030.1"/>
</dbReference>
<name>A0ABS4NGV6_9THEO</name>
<keyword evidence="11" id="KW-1185">Reference proteome</keyword>
<feature type="domain" description="Flagellar basal-body/hook protein C-terminal" evidence="7">
    <location>
        <begin position="374"/>
        <end position="418"/>
    </location>
</feature>
<comment type="caution">
    <text evidence="10">The sequence shown here is derived from an EMBL/GenBank/DDBJ whole genome shotgun (WGS) entry which is preliminary data.</text>
</comment>
<dbReference type="Pfam" id="PF22692">
    <property type="entry name" value="LlgE_F_G_D1"/>
    <property type="match status" value="1"/>
</dbReference>
<dbReference type="PANTHER" id="PTHR30435:SF1">
    <property type="entry name" value="FLAGELLAR HOOK PROTEIN FLGE"/>
    <property type="match status" value="1"/>
</dbReference>
<evidence type="ECO:0000259" key="6">
    <source>
        <dbReference type="Pfam" id="PF00460"/>
    </source>
</evidence>
<keyword evidence="4 5" id="KW-0975">Bacterial flagellum</keyword>